<dbReference type="Proteomes" id="UP000323454">
    <property type="component" value="Unassembled WGS sequence"/>
</dbReference>
<dbReference type="SUPFAM" id="SSF47336">
    <property type="entry name" value="ACP-like"/>
    <property type="match status" value="1"/>
</dbReference>
<dbReference type="InterPro" id="IPR009081">
    <property type="entry name" value="PP-bd_ACP"/>
</dbReference>
<reference evidence="2 3" key="2">
    <citation type="submission" date="2019-09" db="EMBL/GenBank/DDBJ databases">
        <authorList>
            <person name="Jin C."/>
        </authorList>
    </citation>
    <scope>NUCLEOTIDE SEQUENCE [LARGE SCALE GENOMIC DNA]</scope>
    <source>
        <strain evidence="2 3">AN110305</strain>
    </source>
</reference>
<name>A0A5B2XS75_9PSEU</name>
<accession>A0A5B2XS75</accession>
<dbReference type="EMBL" id="VUOB01000002">
    <property type="protein sequence ID" value="KAA2266547.1"/>
    <property type="molecule type" value="Genomic_DNA"/>
</dbReference>
<dbReference type="PROSITE" id="PS50075">
    <property type="entry name" value="CARRIER"/>
    <property type="match status" value="1"/>
</dbReference>
<organism evidence="2 3">
    <name type="scientific">Solihabitans fulvus</name>
    <dbReference type="NCBI Taxonomy" id="1892852"/>
    <lineage>
        <taxon>Bacteria</taxon>
        <taxon>Bacillati</taxon>
        <taxon>Actinomycetota</taxon>
        <taxon>Actinomycetes</taxon>
        <taxon>Pseudonocardiales</taxon>
        <taxon>Pseudonocardiaceae</taxon>
        <taxon>Solihabitans</taxon>
    </lineage>
</organism>
<dbReference type="Pfam" id="PF00550">
    <property type="entry name" value="PP-binding"/>
    <property type="match status" value="1"/>
</dbReference>
<dbReference type="InterPro" id="IPR036736">
    <property type="entry name" value="ACP-like_sf"/>
</dbReference>
<protein>
    <submittedName>
        <fullName evidence="2">Acyl carrier protein</fullName>
    </submittedName>
</protein>
<sequence length="96" mass="10762">MVNQRSTRSETAVDEVVDEIRTFFSSAVGEGVPHPDDDYFALGLVNSLFALELVTHVERTFGLTVEVEDLDLDNFRTMNRIARFVRHKLSETSGGS</sequence>
<feature type="domain" description="Carrier" evidence="1">
    <location>
        <begin position="11"/>
        <end position="89"/>
    </location>
</feature>
<dbReference type="OrthoDB" id="677810at2"/>
<keyword evidence="3" id="KW-1185">Reference proteome</keyword>
<proteinExistence type="predicted"/>
<dbReference type="Gene3D" id="1.10.1200.10">
    <property type="entry name" value="ACP-like"/>
    <property type="match status" value="1"/>
</dbReference>
<dbReference type="AlphaFoldDB" id="A0A5B2XS75"/>
<evidence type="ECO:0000313" key="3">
    <source>
        <dbReference type="Proteomes" id="UP000323454"/>
    </source>
</evidence>
<gene>
    <name evidence="2" type="ORF">F0L68_02065</name>
</gene>
<dbReference type="RefSeq" id="WP_149847654.1">
    <property type="nucleotide sequence ID" value="NZ_VUOB01000002.1"/>
</dbReference>
<comment type="caution">
    <text evidence="2">The sequence shown here is derived from an EMBL/GenBank/DDBJ whole genome shotgun (WGS) entry which is preliminary data.</text>
</comment>
<reference evidence="2 3" key="1">
    <citation type="submission" date="2019-09" db="EMBL/GenBank/DDBJ databases">
        <title>Goodfellowia gen. nov., a new genus of the Pseudonocardineae related to Actinoalloteichus, containing Goodfellowia coeruleoviolacea gen. nov., comb. nov. gen. nov., comb. nov.</title>
        <authorList>
            <person name="Labeda D."/>
        </authorList>
    </citation>
    <scope>NUCLEOTIDE SEQUENCE [LARGE SCALE GENOMIC DNA]</scope>
    <source>
        <strain evidence="2 3">AN110305</strain>
    </source>
</reference>
<evidence type="ECO:0000259" key="1">
    <source>
        <dbReference type="PROSITE" id="PS50075"/>
    </source>
</evidence>
<evidence type="ECO:0000313" key="2">
    <source>
        <dbReference type="EMBL" id="KAA2266547.1"/>
    </source>
</evidence>